<evidence type="ECO:0000313" key="2">
    <source>
        <dbReference type="EMBL" id="MDP9869080.1"/>
    </source>
</evidence>
<feature type="region of interest" description="Disordered" evidence="1">
    <location>
        <begin position="1"/>
        <end position="21"/>
    </location>
</feature>
<gene>
    <name evidence="2" type="ORF">J2S55_008346</name>
</gene>
<evidence type="ECO:0000313" key="3">
    <source>
        <dbReference type="Proteomes" id="UP001230426"/>
    </source>
</evidence>
<keyword evidence="3" id="KW-1185">Reference proteome</keyword>
<sequence>MGEGGGTTVSDGGGGDAGGCGGRAVESQVLSRAAVTALGGAGYDRVYGSCRGTGVRGRLGVGMERP</sequence>
<protein>
    <submittedName>
        <fullName evidence="2">Uncharacterized protein</fullName>
    </submittedName>
</protein>
<accession>A0ABT9RL73</accession>
<comment type="caution">
    <text evidence="2">The sequence shown here is derived from an EMBL/GenBank/DDBJ whole genome shotgun (WGS) entry which is preliminary data.</text>
</comment>
<name>A0ABT9RL73_9ACTN</name>
<proteinExistence type="predicted"/>
<organism evidence="2 3">
    <name type="scientific">Streptosporangium brasiliense</name>
    <dbReference type="NCBI Taxonomy" id="47480"/>
    <lineage>
        <taxon>Bacteria</taxon>
        <taxon>Bacillati</taxon>
        <taxon>Actinomycetota</taxon>
        <taxon>Actinomycetes</taxon>
        <taxon>Streptosporangiales</taxon>
        <taxon>Streptosporangiaceae</taxon>
        <taxon>Streptosporangium</taxon>
    </lineage>
</organism>
<reference evidence="2 3" key="1">
    <citation type="submission" date="2023-07" db="EMBL/GenBank/DDBJ databases">
        <title>Sequencing the genomes of 1000 actinobacteria strains.</title>
        <authorList>
            <person name="Klenk H.-P."/>
        </authorList>
    </citation>
    <scope>NUCLEOTIDE SEQUENCE [LARGE SCALE GENOMIC DNA]</scope>
    <source>
        <strain evidence="2 3">DSM 44109</strain>
    </source>
</reference>
<evidence type="ECO:0000256" key="1">
    <source>
        <dbReference type="SAM" id="MobiDB-lite"/>
    </source>
</evidence>
<dbReference type="EMBL" id="JAUSRB010000002">
    <property type="protein sequence ID" value="MDP9869080.1"/>
    <property type="molecule type" value="Genomic_DNA"/>
</dbReference>
<dbReference type="Proteomes" id="UP001230426">
    <property type="component" value="Unassembled WGS sequence"/>
</dbReference>